<dbReference type="OrthoDB" id="1236981at2"/>
<dbReference type="Gene3D" id="2.60.40.4070">
    <property type="match status" value="1"/>
</dbReference>
<accession>A0A239L4U7</accession>
<organism evidence="1 2">
    <name type="scientific">Ekhidna lutea</name>
    <dbReference type="NCBI Taxonomy" id="447679"/>
    <lineage>
        <taxon>Bacteria</taxon>
        <taxon>Pseudomonadati</taxon>
        <taxon>Bacteroidota</taxon>
        <taxon>Cytophagia</taxon>
        <taxon>Cytophagales</taxon>
        <taxon>Reichenbachiellaceae</taxon>
        <taxon>Ekhidna</taxon>
    </lineage>
</organism>
<sequence>MSKIAFVFIVLLSHFGHSQSINFGDSTTLFVGEGTNFFFGGSTTLGGSLDNEGTLDSYDSINLGSNTSIGNITFSGVEDQAIFGTTLMVIDFVVDKDDTLFLNTNEIEVTGELRANNGIIKTQKEDDILVSGSSQTNGAGYVQGKLFGKSKGGPVTFPMGVNGAPNYVTISNLPDQTVVSVECKLPNSSTLIRDQDIIGISDDVEWIISSEDSVEIQLTIDYSGIDWTSLVGDTTINSDLYSPAIVLFSKDDSLYHALNGTIIDVDRGFLPPTEESITINESFWIGSSGRKLALAFIPLIKEPENFIPTAFSPGATIEDNKVFRAFYSGAIVTEISIAVYDSFNKLIFSANDGGDNLDLSQYTWDGTLKSGLEAPEGVYYYKIRIVSEAEVINKTGAVLLVK</sequence>
<dbReference type="RefSeq" id="WP_144017438.1">
    <property type="nucleotide sequence ID" value="NZ_FZPD01000005.1"/>
</dbReference>
<dbReference type="Proteomes" id="UP000198393">
    <property type="component" value="Unassembled WGS sequence"/>
</dbReference>
<keyword evidence="2" id="KW-1185">Reference proteome</keyword>
<gene>
    <name evidence="1" type="ORF">SAMN05421640_2945</name>
</gene>
<protein>
    <submittedName>
        <fullName evidence="1">C-terminal domain of CHU protein family protein</fullName>
    </submittedName>
</protein>
<proteinExistence type="predicted"/>
<evidence type="ECO:0000313" key="1">
    <source>
        <dbReference type="EMBL" id="SNT24938.1"/>
    </source>
</evidence>
<reference evidence="1 2" key="1">
    <citation type="submission" date="2017-06" db="EMBL/GenBank/DDBJ databases">
        <authorList>
            <person name="Kim H.J."/>
            <person name="Triplett B.A."/>
        </authorList>
    </citation>
    <scope>NUCLEOTIDE SEQUENCE [LARGE SCALE GENOMIC DNA]</scope>
    <source>
        <strain evidence="1 2">DSM 19307</strain>
    </source>
</reference>
<name>A0A239L4U7_EKHLU</name>
<dbReference type="EMBL" id="FZPD01000005">
    <property type="protein sequence ID" value="SNT24938.1"/>
    <property type="molecule type" value="Genomic_DNA"/>
</dbReference>
<dbReference type="AlphaFoldDB" id="A0A239L4U7"/>
<evidence type="ECO:0000313" key="2">
    <source>
        <dbReference type="Proteomes" id="UP000198393"/>
    </source>
</evidence>